<keyword evidence="5" id="KW-0410">Iron transport</keyword>
<accession>A0A6A7ZHU4</accession>
<dbReference type="GO" id="GO:0015232">
    <property type="term" value="F:heme transmembrane transporter activity"/>
    <property type="evidence" value="ECO:0007669"/>
    <property type="project" value="InterPro"/>
</dbReference>
<name>A0A6A7ZHU4_9PSED</name>
<dbReference type="PROSITE" id="PS52016">
    <property type="entry name" value="TONB_DEPENDENT_REC_3"/>
    <property type="match status" value="1"/>
</dbReference>
<dbReference type="InterPro" id="IPR036942">
    <property type="entry name" value="Beta-barrel_TonB_sf"/>
</dbReference>
<evidence type="ECO:0000256" key="3">
    <source>
        <dbReference type="ARBA" id="ARBA00022448"/>
    </source>
</evidence>
<dbReference type="GO" id="GO:0009279">
    <property type="term" value="C:cell outer membrane"/>
    <property type="evidence" value="ECO:0007669"/>
    <property type="project" value="UniProtKB-SubCell"/>
</dbReference>
<gene>
    <name evidence="15" type="ORF">GHO28_25405</name>
</gene>
<evidence type="ECO:0000256" key="11">
    <source>
        <dbReference type="ARBA" id="ARBA00023237"/>
    </source>
</evidence>
<reference evidence="15 16" key="1">
    <citation type="submission" date="2019-10" db="EMBL/GenBank/DDBJ databases">
        <title>Evaluation of single-gene subtyping targets for Pseudomonas.</title>
        <authorList>
            <person name="Reichler S.J."/>
            <person name="Orsi R.H."/>
            <person name="Wiedmann M."/>
            <person name="Martin N.H."/>
            <person name="Murphy S.I."/>
        </authorList>
    </citation>
    <scope>NUCLEOTIDE SEQUENCE [LARGE SCALE GENOMIC DNA]</scope>
    <source>
        <strain evidence="15 16">FSL R10-1876</strain>
    </source>
</reference>
<dbReference type="Gene3D" id="2.170.130.10">
    <property type="entry name" value="TonB-dependent receptor, plug domain"/>
    <property type="match status" value="1"/>
</dbReference>
<evidence type="ECO:0000259" key="14">
    <source>
        <dbReference type="SMART" id="SM00965"/>
    </source>
</evidence>
<dbReference type="PANTHER" id="PTHR30069:SF41">
    <property type="entry name" value="HEME_HEMOPEXIN UTILIZATION PROTEIN C"/>
    <property type="match status" value="1"/>
</dbReference>
<dbReference type="InterPro" id="IPR039426">
    <property type="entry name" value="TonB-dep_rcpt-like"/>
</dbReference>
<dbReference type="InterPro" id="IPR012910">
    <property type="entry name" value="Plug_dom"/>
</dbReference>
<sequence>MAIMLLGAVSTGQVAAQQSTATGAPGKVATLDSVRPFNVPAQPLDTAIYALAAQAGIDLLVGDAQLQGRTGHAVQGNYSIAAALSQLLDGSGIRFEHNQAQGSKRPSVQLFQLPVHEGNVLSLSATQVNAAHPGDWVYQAPRSVNVVSREQLDRNPPRHAADMLEETTGVYSAVSQQDPGLSVNIRGIQDYGRVNMSVDGMRQNYQQSGHQQRNGTLYVDPDLLSQVVIEKGATSTMGGAGVIGGIANFRTLDASDLLTDGKEIGGRIRATTGLGGLGNGTHFIGSSAFAIGGEVWDMLVAASERHLGDYDPGTKGSIGELRTGSAAHPENATRLKNSPVEYSGSVMRSRLIKLGLNLPQDQRLQLSYLVTNVNYTDANMMNVEKADLWDKLGSNSVRAQNLALDYSYTPDNPLIDFKAKVYHVDNRNEQSTLARGISPAYKVTYQTDTYGLQAQNTSLFALGERSVIKANYGLEFFYDKVRPNSTQTVAEGAVLDSPDSENMTPKGDRGVASLFTRLDYDYDDWFNVNAGLRYDRYRLRGKTGLETRTFVIGTTKQIGESVHYDVDEEQGRFSPTFGLSVKPGLDWMQLFATYGKGWRPPAVTETLISGRPHGGGAEFTYPNPFLKPETSTTWEVGVNVFKDSLFLDGDRIGAKVSYFDTRVDDFIFMNMALQKPGYGMASLGNSAYVNNLKETRFKGIEYQLDYDAGRAYGQFNYTHMIGTNDYCSKTAWLGGVTKIVKKPGSRQPVDAMVSDDIANGSSHCGAILGSAEHMPMDRGTLTLGARFFERKLDIGARARYSGGYSIAGGPDVTVSQGGVYPADWKPYTVYDLYGSYRVNDQLNLRVAMENVTDRAYLVPLGDVLAFTLGRGRTLQGSVEYQF</sequence>
<keyword evidence="8" id="KW-0408">Iron</keyword>
<keyword evidence="7" id="KW-0732">Signal</keyword>
<comment type="caution">
    <text evidence="15">The sequence shown here is derived from an EMBL/GenBank/DDBJ whole genome shotgun (WGS) entry which is preliminary data.</text>
</comment>
<comment type="similarity">
    <text evidence="2 12 13">Belongs to the TonB-dependent receptor family.</text>
</comment>
<evidence type="ECO:0000313" key="16">
    <source>
        <dbReference type="Proteomes" id="UP000466863"/>
    </source>
</evidence>
<evidence type="ECO:0000256" key="9">
    <source>
        <dbReference type="ARBA" id="ARBA00023077"/>
    </source>
</evidence>
<evidence type="ECO:0000313" key="15">
    <source>
        <dbReference type="EMBL" id="MQU45813.1"/>
    </source>
</evidence>
<evidence type="ECO:0000256" key="13">
    <source>
        <dbReference type="RuleBase" id="RU003357"/>
    </source>
</evidence>
<keyword evidence="5" id="KW-0406">Ion transport</keyword>
<evidence type="ECO:0000256" key="5">
    <source>
        <dbReference type="ARBA" id="ARBA00022496"/>
    </source>
</evidence>
<evidence type="ECO:0000256" key="1">
    <source>
        <dbReference type="ARBA" id="ARBA00004571"/>
    </source>
</evidence>
<keyword evidence="4 12" id="KW-1134">Transmembrane beta strand</keyword>
<keyword evidence="15" id="KW-0675">Receptor</keyword>
<dbReference type="PANTHER" id="PTHR30069">
    <property type="entry name" value="TONB-DEPENDENT OUTER MEMBRANE RECEPTOR"/>
    <property type="match status" value="1"/>
</dbReference>
<dbReference type="AlphaFoldDB" id="A0A6A7ZHU4"/>
<dbReference type="InterPro" id="IPR000531">
    <property type="entry name" value="Beta-barrel_TonB"/>
</dbReference>
<evidence type="ECO:0000256" key="12">
    <source>
        <dbReference type="PROSITE-ProRule" id="PRU01360"/>
    </source>
</evidence>
<evidence type="ECO:0000256" key="2">
    <source>
        <dbReference type="ARBA" id="ARBA00009810"/>
    </source>
</evidence>
<dbReference type="InterPro" id="IPR037066">
    <property type="entry name" value="Plug_dom_sf"/>
</dbReference>
<keyword evidence="3 12" id="KW-0813">Transport</keyword>
<protein>
    <submittedName>
        <fullName evidence="15">TonB-dependent hemoglobin/transferrin/lactoferrin family receptor</fullName>
    </submittedName>
</protein>
<evidence type="ECO:0000256" key="8">
    <source>
        <dbReference type="ARBA" id="ARBA00023004"/>
    </source>
</evidence>
<organism evidence="15 16">
    <name type="scientific">Pseudomonas helleri</name>
    <dbReference type="NCBI Taxonomy" id="1608996"/>
    <lineage>
        <taxon>Bacteria</taxon>
        <taxon>Pseudomonadati</taxon>
        <taxon>Pseudomonadota</taxon>
        <taxon>Gammaproteobacteria</taxon>
        <taxon>Pseudomonadales</taxon>
        <taxon>Pseudomonadaceae</taxon>
        <taxon>Pseudomonas</taxon>
    </lineage>
</organism>
<feature type="domain" description="Secretin/TonB short N-terminal" evidence="14">
    <location>
        <begin position="57"/>
        <end position="105"/>
    </location>
</feature>
<proteinExistence type="inferred from homology"/>
<keyword evidence="10 12" id="KW-0472">Membrane</keyword>
<dbReference type="NCBIfam" id="TIGR01786">
    <property type="entry name" value="TonB-hemlactrns"/>
    <property type="match status" value="1"/>
</dbReference>
<dbReference type="InterPro" id="IPR011662">
    <property type="entry name" value="Secretin/TonB_short_N"/>
</dbReference>
<dbReference type="Pfam" id="PF07715">
    <property type="entry name" value="Plug"/>
    <property type="match status" value="1"/>
</dbReference>
<keyword evidence="9 13" id="KW-0798">TonB box</keyword>
<dbReference type="InterPro" id="IPR011276">
    <property type="entry name" value="TonB_haem/Hb_rcpt"/>
</dbReference>
<dbReference type="SMART" id="SM00965">
    <property type="entry name" value="STN"/>
    <property type="match status" value="1"/>
</dbReference>
<dbReference type="EMBL" id="WIVV01000203">
    <property type="protein sequence ID" value="MQU45813.1"/>
    <property type="molecule type" value="Genomic_DNA"/>
</dbReference>
<dbReference type="Pfam" id="PF07660">
    <property type="entry name" value="STN"/>
    <property type="match status" value="1"/>
</dbReference>
<comment type="subcellular location">
    <subcellularLocation>
        <location evidence="1 12">Cell outer membrane</location>
        <topology evidence="1 12">Multi-pass membrane protein</topology>
    </subcellularLocation>
</comment>
<dbReference type="CDD" id="cd01347">
    <property type="entry name" value="ligand_gated_channel"/>
    <property type="match status" value="1"/>
</dbReference>
<keyword evidence="6 12" id="KW-0812">Transmembrane</keyword>
<dbReference type="GO" id="GO:0015344">
    <property type="term" value="F:siderophore uptake transmembrane transporter activity"/>
    <property type="evidence" value="ECO:0007669"/>
    <property type="project" value="TreeGrafter"/>
</dbReference>
<dbReference type="GO" id="GO:0044718">
    <property type="term" value="P:siderophore transmembrane transport"/>
    <property type="evidence" value="ECO:0007669"/>
    <property type="project" value="TreeGrafter"/>
</dbReference>
<evidence type="ECO:0000256" key="10">
    <source>
        <dbReference type="ARBA" id="ARBA00023136"/>
    </source>
</evidence>
<dbReference type="NCBIfam" id="TIGR01785">
    <property type="entry name" value="TonB-hemin"/>
    <property type="match status" value="1"/>
</dbReference>
<evidence type="ECO:0000256" key="6">
    <source>
        <dbReference type="ARBA" id="ARBA00022692"/>
    </source>
</evidence>
<dbReference type="Pfam" id="PF00593">
    <property type="entry name" value="TonB_dep_Rec_b-barrel"/>
    <property type="match status" value="1"/>
</dbReference>
<dbReference type="InterPro" id="IPR010949">
    <property type="entry name" value="TonB_Hb/transfer/lactofer_rcpt"/>
</dbReference>
<evidence type="ECO:0000256" key="4">
    <source>
        <dbReference type="ARBA" id="ARBA00022452"/>
    </source>
</evidence>
<dbReference type="Gene3D" id="3.55.50.30">
    <property type="match status" value="1"/>
</dbReference>
<keyword evidence="11 12" id="KW-0998">Cell outer membrane</keyword>
<dbReference type="Proteomes" id="UP000466863">
    <property type="component" value="Unassembled WGS sequence"/>
</dbReference>
<dbReference type="Gene3D" id="2.40.170.20">
    <property type="entry name" value="TonB-dependent receptor, beta-barrel domain"/>
    <property type="match status" value="1"/>
</dbReference>
<dbReference type="SUPFAM" id="SSF56935">
    <property type="entry name" value="Porins"/>
    <property type="match status" value="1"/>
</dbReference>
<evidence type="ECO:0000256" key="7">
    <source>
        <dbReference type="ARBA" id="ARBA00022729"/>
    </source>
</evidence>